<keyword evidence="1" id="KW-1133">Transmembrane helix</keyword>
<keyword evidence="1" id="KW-0812">Transmembrane</keyword>
<dbReference type="AlphaFoldDB" id="A0A7S2UHC4"/>
<protein>
    <submittedName>
        <fullName evidence="2">Uncharacterized protein</fullName>
    </submittedName>
</protein>
<dbReference type="EMBL" id="HBHQ01014746">
    <property type="protein sequence ID" value="CAD9818008.1"/>
    <property type="molecule type" value="Transcribed_RNA"/>
</dbReference>
<sequence>MTIPVRDGGETSKIVAVATPLTPQVNLHEDLSKILRGLVTFCVYEAIIFVTSMGADSISSSCSGIIQGTAVAAGGSISAVGQYLFFFMGVCVVSLPLMTLVRAIRTLLLLEMAPGESGSILCIFFIAFPPIVLLWKYMIFGFRMFVRFGASMMVIGSTFIGVCPIMMVASARSSHHFGSTTATDARRLRFPPYTKRGLAKTMLLFLAQTVLVMYVFGMSRYFAWLPLMKGHPTYTYSGPMCLTGMEEVSWGGEWGCPDDPTTSCTVRVYETLRPEQTVGPNGEFYSYPSRIHSELHYYAKAMVSKYDGDDDNNVFFSDEECFAEEARFVNVTILGDCNRCTIPQIDTHEAVAMLNVLLGGILFYGAIMILIEASFMHRFFYKWFMGNEGGYRLAAIQDDDTVDSSVEMTSKVVEVGGAVAGPQGEIGRLVLVSFRQAQAHEVV</sequence>
<gene>
    <name evidence="2" type="ORF">ASEP1449_LOCUS9840</name>
</gene>
<proteinExistence type="predicted"/>
<feature type="transmembrane region" description="Helical" evidence="1">
    <location>
        <begin position="352"/>
        <end position="375"/>
    </location>
</feature>
<evidence type="ECO:0000313" key="2">
    <source>
        <dbReference type="EMBL" id="CAD9818008.1"/>
    </source>
</evidence>
<feature type="transmembrane region" description="Helical" evidence="1">
    <location>
        <begin position="120"/>
        <end position="139"/>
    </location>
</feature>
<feature type="transmembrane region" description="Helical" evidence="1">
    <location>
        <begin position="83"/>
        <end position="108"/>
    </location>
</feature>
<feature type="transmembrane region" description="Helical" evidence="1">
    <location>
        <begin position="203"/>
        <end position="223"/>
    </location>
</feature>
<name>A0A7S2UHC4_9STRA</name>
<organism evidence="2">
    <name type="scientific">Attheya septentrionalis</name>
    <dbReference type="NCBI Taxonomy" id="420275"/>
    <lineage>
        <taxon>Eukaryota</taxon>
        <taxon>Sar</taxon>
        <taxon>Stramenopiles</taxon>
        <taxon>Ochrophyta</taxon>
        <taxon>Bacillariophyta</taxon>
        <taxon>Coscinodiscophyceae</taxon>
        <taxon>Chaetocerotophycidae</taxon>
        <taxon>Chaetocerotales</taxon>
        <taxon>Attheyaceae</taxon>
        <taxon>Attheya</taxon>
    </lineage>
</organism>
<evidence type="ECO:0000256" key="1">
    <source>
        <dbReference type="SAM" id="Phobius"/>
    </source>
</evidence>
<accession>A0A7S2UHC4</accession>
<keyword evidence="1" id="KW-0472">Membrane</keyword>
<reference evidence="2" key="1">
    <citation type="submission" date="2021-01" db="EMBL/GenBank/DDBJ databases">
        <authorList>
            <person name="Corre E."/>
            <person name="Pelletier E."/>
            <person name="Niang G."/>
            <person name="Scheremetjew M."/>
            <person name="Finn R."/>
            <person name="Kale V."/>
            <person name="Holt S."/>
            <person name="Cochrane G."/>
            <person name="Meng A."/>
            <person name="Brown T."/>
            <person name="Cohen L."/>
        </authorList>
    </citation>
    <scope>NUCLEOTIDE SEQUENCE</scope>
    <source>
        <strain evidence="2">CCMP2084</strain>
    </source>
</reference>
<feature type="transmembrane region" description="Helical" evidence="1">
    <location>
        <begin position="145"/>
        <end position="169"/>
    </location>
</feature>